<organism evidence="1 2">
    <name type="scientific">Araneus ventricosus</name>
    <name type="common">Orbweaver spider</name>
    <name type="synonym">Epeira ventricosa</name>
    <dbReference type="NCBI Taxonomy" id="182803"/>
    <lineage>
        <taxon>Eukaryota</taxon>
        <taxon>Metazoa</taxon>
        <taxon>Ecdysozoa</taxon>
        <taxon>Arthropoda</taxon>
        <taxon>Chelicerata</taxon>
        <taxon>Arachnida</taxon>
        <taxon>Araneae</taxon>
        <taxon>Araneomorphae</taxon>
        <taxon>Entelegynae</taxon>
        <taxon>Araneoidea</taxon>
        <taxon>Araneidae</taxon>
        <taxon>Araneus</taxon>
    </lineage>
</organism>
<keyword evidence="2" id="KW-1185">Reference proteome</keyword>
<dbReference type="Proteomes" id="UP000499080">
    <property type="component" value="Unassembled WGS sequence"/>
</dbReference>
<dbReference type="AlphaFoldDB" id="A0A4Y2F7K3"/>
<gene>
    <name evidence="1" type="ORF">AVEN_263144_1</name>
</gene>
<reference evidence="1 2" key="1">
    <citation type="journal article" date="2019" name="Sci. Rep.">
        <title>Orb-weaving spider Araneus ventricosus genome elucidates the spidroin gene catalogue.</title>
        <authorList>
            <person name="Kono N."/>
            <person name="Nakamura H."/>
            <person name="Ohtoshi R."/>
            <person name="Moran D.A.P."/>
            <person name="Shinohara A."/>
            <person name="Yoshida Y."/>
            <person name="Fujiwara M."/>
            <person name="Mori M."/>
            <person name="Tomita M."/>
            <person name="Arakawa K."/>
        </authorList>
    </citation>
    <scope>NUCLEOTIDE SEQUENCE [LARGE SCALE GENOMIC DNA]</scope>
</reference>
<proteinExistence type="predicted"/>
<evidence type="ECO:0000313" key="2">
    <source>
        <dbReference type="Proteomes" id="UP000499080"/>
    </source>
</evidence>
<evidence type="ECO:0000313" key="1">
    <source>
        <dbReference type="EMBL" id="GBM37470.1"/>
    </source>
</evidence>
<comment type="caution">
    <text evidence="1">The sequence shown here is derived from an EMBL/GenBank/DDBJ whole genome shotgun (WGS) entry which is preliminary data.</text>
</comment>
<dbReference type="EMBL" id="BGPR01000841">
    <property type="protein sequence ID" value="GBM37470.1"/>
    <property type="molecule type" value="Genomic_DNA"/>
</dbReference>
<name>A0A4Y2F7K3_ARAVE</name>
<protein>
    <submittedName>
        <fullName evidence="1">Uncharacterized protein</fullName>
    </submittedName>
</protein>
<accession>A0A4Y2F7K3</accession>
<sequence length="101" mass="11451">MGTLDTEALPMPRAISIQLPNQLMVWSTSTIRTYLPMFCAITATELVEWTWDHSWIQNTLPASCAALSSYEPGCDEWTTSWIQNALHPARTCCHLSRLPNR</sequence>